<dbReference type="Proteomes" id="UP000094569">
    <property type="component" value="Unassembled WGS sequence"/>
</dbReference>
<organism evidence="1 2">
    <name type="scientific">Aspergillus cristatus</name>
    <name type="common">Chinese Fuzhuan brick tea-fermentation fungus</name>
    <name type="synonym">Eurotium cristatum</name>
    <dbReference type="NCBI Taxonomy" id="573508"/>
    <lineage>
        <taxon>Eukaryota</taxon>
        <taxon>Fungi</taxon>
        <taxon>Dikarya</taxon>
        <taxon>Ascomycota</taxon>
        <taxon>Pezizomycotina</taxon>
        <taxon>Eurotiomycetes</taxon>
        <taxon>Eurotiomycetidae</taxon>
        <taxon>Eurotiales</taxon>
        <taxon>Aspergillaceae</taxon>
        <taxon>Aspergillus</taxon>
        <taxon>Aspergillus subgen. Aspergillus</taxon>
    </lineage>
</organism>
<name>A0A1E3B7F0_ASPCR</name>
<dbReference type="EMBL" id="JXNT01000010">
    <property type="protein sequence ID" value="ODM16892.1"/>
    <property type="molecule type" value="Genomic_DNA"/>
</dbReference>
<protein>
    <submittedName>
        <fullName evidence="1">Uncharacterized protein</fullName>
    </submittedName>
</protein>
<accession>A0A1E3B7F0</accession>
<proteinExistence type="predicted"/>
<dbReference type="VEuPathDB" id="FungiDB:SI65_07857"/>
<dbReference type="InterPro" id="IPR027417">
    <property type="entry name" value="P-loop_NTPase"/>
</dbReference>
<dbReference type="OrthoDB" id="5416609at2759"/>
<sequence>MAEPDQAYWRGLAIGKIGAECTDLGKVGVVTGHFMFCSEEEDTGSLVYTEKDMQTFSQILYLDFPAKVVAQHHQLDTKRIRPSFSANHLHRWQQTEITQLRDLCQIHGVLFTLISLDQTERVSALLCDFQQHNEEYNTSCATNMLDKALLLDHPHPLETVLVLDADKTLTVEDTGSLFWTKYTVVKGRGMPTQNTI</sequence>
<evidence type="ECO:0000313" key="1">
    <source>
        <dbReference type="EMBL" id="ODM16892.1"/>
    </source>
</evidence>
<gene>
    <name evidence="1" type="ORF">SI65_07857</name>
</gene>
<comment type="caution">
    <text evidence="1">The sequence shown here is derived from an EMBL/GenBank/DDBJ whole genome shotgun (WGS) entry which is preliminary data.</text>
</comment>
<evidence type="ECO:0000313" key="2">
    <source>
        <dbReference type="Proteomes" id="UP000094569"/>
    </source>
</evidence>
<reference evidence="1 2" key="1">
    <citation type="journal article" date="2016" name="BMC Genomics">
        <title>Comparative genomic and transcriptomic analyses of the Fuzhuan brick tea-fermentation fungus Aspergillus cristatus.</title>
        <authorList>
            <person name="Ge Y."/>
            <person name="Wang Y."/>
            <person name="Liu Y."/>
            <person name="Tan Y."/>
            <person name="Ren X."/>
            <person name="Zhang X."/>
            <person name="Hyde K.D."/>
            <person name="Liu Y."/>
            <person name="Liu Z."/>
        </authorList>
    </citation>
    <scope>NUCLEOTIDE SEQUENCE [LARGE SCALE GENOMIC DNA]</scope>
    <source>
        <strain evidence="1 2">GZAAS20.1005</strain>
    </source>
</reference>
<keyword evidence="2" id="KW-1185">Reference proteome</keyword>
<dbReference type="AlphaFoldDB" id="A0A1E3B7F0"/>
<dbReference type="STRING" id="573508.A0A1E3B7F0"/>
<dbReference type="Gene3D" id="3.40.50.300">
    <property type="entry name" value="P-loop containing nucleotide triphosphate hydrolases"/>
    <property type="match status" value="1"/>
</dbReference>